<evidence type="ECO:0000256" key="9">
    <source>
        <dbReference type="RuleBase" id="RU004016"/>
    </source>
</evidence>
<dbReference type="Pfam" id="PF00768">
    <property type="entry name" value="Peptidase_S11"/>
    <property type="match status" value="1"/>
</dbReference>
<feature type="signal peptide" evidence="10">
    <location>
        <begin position="1"/>
        <end position="27"/>
    </location>
</feature>
<feature type="active site" evidence="7">
    <location>
        <position position="120"/>
    </location>
</feature>
<evidence type="ECO:0000313" key="12">
    <source>
        <dbReference type="EMBL" id="RVX43982.1"/>
    </source>
</evidence>
<keyword evidence="13" id="KW-1185">Reference proteome</keyword>
<feature type="active site" description="Acyl-ester intermediate" evidence="7">
    <location>
        <position position="64"/>
    </location>
</feature>
<keyword evidence="4" id="KW-0133">Cell shape</keyword>
<dbReference type="InterPro" id="IPR018044">
    <property type="entry name" value="Peptidase_S11"/>
</dbReference>
<dbReference type="Proteomes" id="UP000284824">
    <property type="component" value="Unassembled WGS sequence"/>
</dbReference>
<dbReference type="GO" id="GO:0008360">
    <property type="term" value="P:regulation of cell shape"/>
    <property type="evidence" value="ECO:0007669"/>
    <property type="project" value="UniProtKB-KW"/>
</dbReference>
<name>A0A438ME07_9ACTN</name>
<evidence type="ECO:0000313" key="13">
    <source>
        <dbReference type="Proteomes" id="UP000284824"/>
    </source>
</evidence>
<feature type="binding site" evidence="8">
    <location>
        <position position="229"/>
    </location>
    <ligand>
        <name>substrate</name>
    </ligand>
</feature>
<evidence type="ECO:0000256" key="8">
    <source>
        <dbReference type="PIRSR" id="PIRSR618044-2"/>
    </source>
</evidence>
<dbReference type="InterPro" id="IPR012338">
    <property type="entry name" value="Beta-lactam/transpept-like"/>
</dbReference>
<evidence type="ECO:0000256" key="5">
    <source>
        <dbReference type="ARBA" id="ARBA00022984"/>
    </source>
</evidence>
<feature type="domain" description="Peptidase S11 D-alanyl-D-alanine carboxypeptidase A N-terminal" evidence="11">
    <location>
        <begin position="27"/>
        <end position="259"/>
    </location>
</feature>
<comment type="caution">
    <text evidence="12">The sequence shown here is derived from an EMBL/GenBank/DDBJ whole genome shotgun (WGS) entry which is preliminary data.</text>
</comment>
<comment type="similarity">
    <text evidence="1 9">Belongs to the peptidase S11 family.</text>
</comment>
<dbReference type="GO" id="GO:0009252">
    <property type="term" value="P:peptidoglycan biosynthetic process"/>
    <property type="evidence" value="ECO:0007669"/>
    <property type="project" value="UniProtKB-KW"/>
</dbReference>
<dbReference type="AlphaFoldDB" id="A0A438ME07"/>
<dbReference type="GO" id="GO:0006508">
    <property type="term" value="P:proteolysis"/>
    <property type="evidence" value="ECO:0007669"/>
    <property type="project" value="InterPro"/>
</dbReference>
<dbReference type="InterPro" id="IPR001967">
    <property type="entry name" value="Peptidase_S11_N"/>
</dbReference>
<evidence type="ECO:0000256" key="1">
    <source>
        <dbReference type="ARBA" id="ARBA00007164"/>
    </source>
</evidence>
<evidence type="ECO:0000256" key="4">
    <source>
        <dbReference type="ARBA" id="ARBA00022960"/>
    </source>
</evidence>
<dbReference type="GO" id="GO:0071555">
    <property type="term" value="P:cell wall organization"/>
    <property type="evidence" value="ECO:0007669"/>
    <property type="project" value="UniProtKB-KW"/>
</dbReference>
<dbReference type="GO" id="GO:0009002">
    <property type="term" value="F:serine-type D-Ala-D-Ala carboxypeptidase activity"/>
    <property type="evidence" value="ECO:0007669"/>
    <property type="project" value="InterPro"/>
</dbReference>
<dbReference type="Gene3D" id="3.40.710.10">
    <property type="entry name" value="DD-peptidase/beta-lactamase superfamily"/>
    <property type="match status" value="1"/>
</dbReference>
<keyword evidence="5" id="KW-0573">Peptidoglycan synthesis</keyword>
<organism evidence="12 13">
    <name type="scientific">Nonomuraea polychroma</name>
    <dbReference type="NCBI Taxonomy" id="46176"/>
    <lineage>
        <taxon>Bacteria</taxon>
        <taxon>Bacillati</taxon>
        <taxon>Actinomycetota</taxon>
        <taxon>Actinomycetes</taxon>
        <taxon>Streptosporangiales</taxon>
        <taxon>Streptosporangiaceae</taxon>
        <taxon>Nonomuraea</taxon>
    </lineage>
</organism>
<evidence type="ECO:0000256" key="7">
    <source>
        <dbReference type="PIRSR" id="PIRSR618044-1"/>
    </source>
</evidence>
<sequence length="281" mass="29354">MFGMRIAGLISSAVLAVVLGVSSPAAAAEAPPVHAASAYVVDSTGTIHFGKRETRRVPVASLVKVMTAYVVLREARLSDTITISATDVRYAARGGAATAGLKKGETLTVRDLLYGLMLPSGADAANALARRYGPGKTAFVAKMNDTARALGLTDTRYTNADGMPTPSNGGYSTAVDQAKLAQHALASSTFRTVVGKQVHTVAKTSLHPAHTWRNSNKLLSRADGVLGVKTGYTNAAGYCLLFAGERSGRQVVGVLLDDANERRFSTAEQLLDYAGEQIAAG</sequence>
<reference evidence="12 13" key="1">
    <citation type="submission" date="2019-01" db="EMBL/GenBank/DDBJ databases">
        <title>Sequencing the genomes of 1000 actinobacteria strains.</title>
        <authorList>
            <person name="Klenk H.-P."/>
        </authorList>
    </citation>
    <scope>NUCLEOTIDE SEQUENCE [LARGE SCALE GENOMIC DNA]</scope>
    <source>
        <strain evidence="12 13">DSM 43925</strain>
    </source>
</reference>
<evidence type="ECO:0000256" key="10">
    <source>
        <dbReference type="SAM" id="SignalP"/>
    </source>
</evidence>
<protein>
    <submittedName>
        <fullName evidence="12">D-alanyl-D-alanine carboxypeptidase (Penicillin-binding protein 5/6)</fullName>
    </submittedName>
</protein>
<dbReference type="EMBL" id="SAUN01000001">
    <property type="protein sequence ID" value="RVX43982.1"/>
    <property type="molecule type" value="Genomic_DNA"/>
</dbReference>
<evidence type="ECO:0000256" key="6">
    <source>
        <dbReference type="ARBA" id="ARBA00023316"/>
    </source>
</evidence>
<keyword evidence="2 10" id="KW-0732">Signal</keyword>
<evidence type="ECO:0000256" key="2">
    <source>
        <dbReference type="ARBA" id="ARBA00022729"/>
    </source>
</evidence>
<keyword evidence="12" id="KW-0645">Protease</keyword>
<feature type="active site" description="Acyl-ester intermediate" evidence="7">
    <location>
        <position position="61"/>
    </location>
</feature>
<evidence type="ECO:0000259" key="11">
    <source>
        <dbReference type="Pfam" id="PF00768"/>
    </source>
</evidence>
<evidence type="ECO:0000256" key="3">
    <source>
        <dbReference type="ARBA" id="ARBA00022801"/>
    </source>
</evidence>
<gene>
    <name evidence="12" type="ORF">EDD27_6697</name>
</gene>
<keyword evidence="6" id="KW-0961">Cell wall biogenesis/degradation</keyword>
<dbReference type="PANTHER" id="PTHR21581">
    <property type="entry name" value="D-ALANYL-D-ALANINE CARBOXYPEPTIDASE"/>
    <property type="match status" value="1"/>
</dbReference>
<keyword evidence="12" id="KW-0121">Carboxypeptidase</keyword>
<proteinExistence type="inferred from homology"/>
<accession>A0A438ME07</accession>
<dbReference type="SUPFAM" id="SSF56601">
    <property type="entry name" value="beta-lactamase/transpeptidase-like"/>
    <property type="match status" value="1"/>
</dbReference>
<keyword evidence="3" id="KW-0378">Hydrolase</keyword>
<dbReference type="PRINTS" id="PR00725">
    <property type="entry name" value="DADACBPTASE1"/>
</dbReference>
<dbReference type="PANTHER" id="PTHR21581:SF33">
    <property type="entry name" value="D-ALANYL-D-ALANINE CARBOXYPEPTIDASE DACB"/>
    <property type="match status" value="1"/>
</dbReference>
<feature type="chain" id="PRO_5019158625" evidence="10">
    <location>
        <begin position="28"/>
        <end position="281"/>
    </location>
</feature>